<organism evidence="1 2">
    <name type="scientific">Dichanthelium oligosanthes</name>
    <dbReference type="NCBI Taxonomy" id="888268"/>
    <lineage>
        <taxon>Eukaryota</taxon>
        <taxon>Viridiplantae</taxon>
        <taxon>Streptophyta</taxon>
        <taxon>Embryophyta</taxon>
        <taxon>Tracheophyta</taxon>
        <taxon>Spermatophyta</taxon>
        <taxon>Magnoliopsida</taxon>
        <taxon>Liliopsida</taxon>
        <taxon>Poales</taxon>
        <taxon>Poaceae</taxon>
        <taxon>PACMAD clade</taxon>
        <taxon>Panicoideae</taxon>
        <taxon>Panicodae</taxon>
        <taxon>Paniceae</taxon>
        <taxon>Dichantheliinae</taxon>
        <taxon>Dichanthelium</taxon>
    </lineage>
</organism>
<gene>
    <name evidence="1" type="ORF">BAE44_0012364</name>
</gene>
<evidence type="ECO:0000313" key="2">
    <source>
        <dbReference type="Proteomes" id="UP000095767"/>
    </source>
</evidence>
<evidence type="ECO:0000313" key="1">
    <source>
        <dbReference type="EMBL" id="OEL26618.1"/>
    </source>
</evidence>
<dbReference type="PANTHER" id="PTHR47150">
    <property type="entry name" value="OS12G0169200 PROTEIN"/>
    <property type="match status" value="1"/>
</dbReference>
<dbReference type="Proteomes" id="UP000095767">
    <property type="component" value="Unassembled WGS sequence"/>
</dbReference>
<sequence length="84" mass="10070">MGRHIVLRDRNLGDEQLYADYFSPNPVYGPRMFWRRFRMHRSLFNRITDTLSLQYPYFQQRRDAVGKLGCSPRQKVTAAMRMLA</sequence>
<reference evidence="1 2" key="1">
    <citation type="submission" date="2016-09" db="EMBL/GenBank/DDBJ databases">
        <title>The draft genome of Dichanthelium oligosanthes: A C3 panicoid grass species.</title>
        <authorList>
            <person name="Studer A.J."/>
            <person name="Schnable J.C."/>
            <person name="Brutnell T.P."/>
        </authorList>
    </citation>
    <scope>NUCLEOTIDE SEQUENCE [LARGE SCALE GENOMIC DNA]</scope>
    <source>
        <strain evidence="2">cv. Kellogg 1175</strain>
        <tissue evidence="1">Leaf</tissue>
    </source>
</reference>
<accession>A0A1E5VNC3</accession>
<dbReference type="EMBL" id="LWDX02034215">
    <property type="protein sequence ID" value="OEL26618.1"/>
    <property type="molecule type" value="Genomic_DNA"/>
</dbReference>
<dbReference type="OrthoDB" id="124998at2759"/>
<dbReference type="STRING" id="888268.A0A1E5VNC3"/>
<feature type="non-terminal residue" evidence="1">
    <location>
        <position position="84"/>
    </location>
</feature>
<dbReference type="PANTHER" id="PTHR47150:SF6">
    <property type="entry name" value="OS01G0872900 PROTEIN"/>
    <property type="match status" value="1"/>
</dbReference>
<protein>
    <submittedName>
        <fullName evidence="1">Uncharacterized protein</fullName>
    </submittedName>
</protein>
<proteinExistence type="predicted"/>
<dbReference type="AlphaFoldDB" id="A0A1E5VNC3"/>
<comment type="caution">
    <text evidence="1">The sequence shown here is derived from an EMBL/GenBank/DDBJ whole genome shotgun (WGS) entry which is preliminary data.</text>
</comment>
<keyword evidence="2" id="KW-1185">Reference proteome</keyword>
<name>A0A1E5VNC3_9POAL</name>